<evidence type="ECO:0000313" key="2">
    <source>
        <dbReference type="Proteomes" id="UP000623681"/>
    </source>
</evidence>
<dbReference type="RefSeq" id="WP_202766538.1">
    <property type="nucleotide sequence ID" value="NZ_JAESWA010000017.1"/>
</dbReference>
<proteinExistence type="predicted"/>
<evidence type="ECO:0000313" key="1">
    <source>
        <dbReference type="EMBL" id="MBL4931169.1"/>
    </source>
</evidence>
<keyword evidence="2" id="KW-1185">Reference proteome</keyword>
<dbReference type="Pfam" id="PF03860">
    <property type="entry name" value="Csp"/>
    <property type="match status" value="1"/>
</dbReference>
<dbReference type="PANTHER" id="PTHR37310">
    <property type="entry name" value="CYTOPLASMIC PROTEIN-RELATED"/>
    <property type="match status" value="1"/>
</dbReference>
<dbReference type="PANTHER" id="PTHR37310:SF1">
    <property type="entry name" value="CYTOPLASMIC PROTEIN"/>
    <property type="match status" value="1"/>
</dbReference>
<reference evidence="1" key="1">
    <citation type="submission" date="2021-01" db="EMBL/GenBank/DDBJ databases">
        <title>Genome public.</title>
        <authorList>
            <person name="Liu C."/>
            <person name="Sun Q."/>
        </authorList>
    </citation>
    <scope>NUCLEOTIDE SEQUENCE</scope>
    <source>
        <strain evidence="1">YIM B02565</strain>
    </source>
</reference>
<dbReference type="AlphaFoldDB" id="A0A937K3U5"/>
<gene>
    <name evidence="1" type="ORF">JK634_05075</name>
</gene>
<dbReference type="Proteomes" id="UP000623681">
    <property type="component" value="Unassembled WGS sequence"/>
</dbReference>
<organism evidence="1 2">
    <name type="scientific">Clostridium paridis</name>
    <dbReference type="NCBI Taxonomy" id="2803863"/>
    <lineage>
        <taxon>Bacteria</taxon>
        <taxon>Bacillati</taxon>
        <taxon>Bacillota</taxon>
        <taxon>Clostridia</taxon>
        <taxon>Eubacteriales</taxon>
        <taxon>Clostridiaceae</taxon>
        <taxon>Clostridium</taxon>
    </lineage>
</organism>
<sequence length="123" mass="13406">MPVAMNIPVSSLISNGNPHQSCIDICSKCAQICNECLNLCLHESDVKSRIDCIRTLQDCAEICTASSCFMSRGSGSIKEICNLCAVICDKCVVECEMHDDQHCKSCADICRQCADECRSVSSM</sequence>
<dbReference type="InterPro" id="IPR044543">
    <property type="entry name" value="YHJQ-like"/>
</dbReference>
<dbReference type="Gene3D" id="1.20.1270.360">
    <property type="match status" value="1"/>
</dbReference>
<protein>
    <submittedName>
        <fullName evidence="1">Four-helix bundle copper-binding protein</fullName>
    </submittedName>
</protein>
<dbReference type="CDD" id="cd08026">
    <property type="entry name" value="DUF326"/>
    <property type="match status" value="1"/>
</dbReference>
<dbReference type="InterPro" id="IPR005560">
    <property type="entry name" value="Csp_YhjQ"/>
</dbReference>
<dbReference type="EMBL" id="JAESWA010000017">
    <property type="protein sequence ID" value="MBL4931169.1"/>
    <property type="molecule type" value="Genomic_DNA"/>
</dbReference>
<accession>A0A937K3U5</accession>
<comment type="caution">
    <text evidence="1">The sequence shown here is derived from an EMBL/GenBank/DDBJ whole genome shotgun (WGS) entry which is preliminary data.</text>
</comment>
<name>A0A937K3U5_9CLOT</name>